<dbReference type="Gene3D" id="3.90.550.10">
    <property type="entry name" value="Spore Coat Polysaccharide Biosynthesis Protein SpsA, Chain A"/>
    <property type="match status" value="1"/>
</dbReference>
<proteinExistence type="predicted"/>
<dbReference type="Pfam" id="PF13641">
    <property type="entry name" value="Glyco_tranf_2_3"/>
    <property type="match status" value="1"/>
</dbReference>
<keyword evidence="1" id="KW-0808">Transferase</keyword>
<protein>
    <submittedName>
        <fullName evidence="1">Glycosyl transferase family 2</fullName>
    </submittedName>
</protein>
<dbReference type="GO" id="GO:0016740">
    <property type="term" value="F:transferase activity"/>
    <property type="evidence" value="ECO:0007669"/>
    <property type="project" value="UniProtKB-KW"/>
</dbReference>
<gene>
    <name evidence="1" type="ORF">Thiowin_04092</name>
</gene>
<accession>A0ABZ0SF43</accession>
<name>A0ABZ0SF43_9GAMM</name>
<dbReference type="CDD" id="cd00761">
    <property type="entry name" value="Glyco_tranf_GTA_type"/>
    <property type="match status" value="2"/>
</dbReference>
<dbReference type="InterPro" id="IPR029044">
    <property type="entry name" value="Nucleotide-diphossugar_trans"/>
</dbReference>
<dbReference type="Proteomes" id="UP001432180">
    <property type="component" value="Chromosome"/>
</dbReference>
<keyword evidence="2" id="KW-1185">Reference proteome</keyword>
<dbReference type="EMBL" id="CP121472">
    <property type="protein sequence ID" value="WPL18990.1"/>
    <property type="molecule type" value="Genomic_DNA"/>
</dbReference>
<dbReference type="RefSeq" id="WP_328984735.1">
    <property type="nucleotide sequence ID" value="NZ_CP121472.1"/>
</dbReference>
<sequence length="821" mass="94927">MRTTKYLTNEYLTQHEDGTLSIYSGLPEFGYELIATLPFAYSLHKKGLLRSTTSAKDTSALYFFSENHYEIEEARCFDNVKKLKAACFPNINIHQESLDWEHFCPPPLKEYYKEKAIKFDKETIVITNRKNMEWAGPPVNFLGNNCIISLFDMLQEKYQIVYIDPEDFGNNYEDHAPFVKSYLSIDFEKRGILNFKDLRSLYPTLTVNEVQLRLYAGASKFISSNGGLGIFCSYFGGENIIYSRMAHELDPDINSFYSWYYKFAKTNIAVTHTEEELVDLVRQKWVDNQPFFNILIRTSGRPNYFHDCVKSIQDQSYKNYRILVSVDDVASTKYVKGHPCAIVEVDKVICQPRTKPDGDDYGIYFPFNSYFGDLLSWVNLGFVIYLDDDDRFLRADSLQMLSNVISELKAELIFWRVVFPKRIVPSDENWSKRIPVCRDMSTIGYCHSAKYKPKWEPWKRADYRAARYLSEITKDVVWLNEKLTGLQREKQDGYGKRDDKLEISLKENPPFVVVITAFNAAEFLERCLDSIFFSENKRIENMTVLVGVDGCRKTLKKAQELTRRYQGHAKFYFSRKNVGTYILKNSLLHKIVRRDSLVLFFDADDIITPGFLNYYYELYNREFAKHSFSGILRVRALDIDEELIASAVNYSTLPYTDLLDKIRAGMKRKHAEAVLVGCLSLGLKGRFSPAISAIALSVMKVLTMGDRARSSNSMKIIPRAPHGVFFCSYRTLEAAGFFNSERVGQDTDFQERIMKMNLGRKTASTREPWFIRSVHKNSLTCAEDTKIGSIERDRIAKESLQRIESGMLVAEKKNTSIEQIL</sequence>
<evidence type="ECO:0000313" key="1">
    <source>
        <dbReference type="EMBL" id="WPL18990.1"/>
    </source>
</evidence>
<organism evidence="1 2">
    <name type="scientific">Thiorhodovibrio winogradskyi</name>
    <dbReference type="NCBI Taxonomy" id="77007"/>
    <lineage>
        <taxon>Bacteria</taxon>
        <taxon>Pseudomonadati</taxon>
        <taxon>Pseudomonadota</taxon>
        <taxon>Gammaproteobacteria</taxon>
        <taxon>Chromatiales</taxon>
        <taxon>Chromatiaceae</taxon>
        <taxon>Thiorhodovibrio</taxon>
    </lineage>
</organism>
<dbReference type="SUPFAM" id="SSF53448">
    <property type="entry name" value="Nucleotide-diphospho-sugar transferases"/>
    <property type="match status" value="2"/>
</dbReference>
<reference evidence="1 2" key="1">
    <citation type="journal article" date="2023" name="Microorganisms">
        <title>Thiorhodovibrio frisius and Trv. litoralis spp. nov., Two Novel Members from a Clade of Fastidious Purple Sulfur Bacteria That Exhibit Unique Red-Shifted Light-Harvesting Capabilities.</title>
        <authorList>
            <person name="Methner A."/>
            <person name="Kuzyk S.B."/>
            <person name="Petersen J."/>
            <person name="Bauer S."/>
            <person name="Brinkmann H."/>
            <person name="Sichau K."/>
            <person name="Wanner G."/>
            <person name="Wolf J."/>
            <person name="Neumann-Schaal M."/>
            <person name="Henke P."/>
            <person name="Tank M."/>
            <person name="Sproer C."/>
            <person name="Bunk B."/>
            <person name="Overmann J."/>
        </authorList>
    </citation>
    <scope>NUCLEOTIDE SEQUENCE [LARGE SCALE GENOMIC DNA]</scope>
    <source>
        <strain evidence="1 2">DSM 6702</strain>
    </source>
</reference>
<evidence type="ECO:0000313" key="2">
    <source>
        <dbReference type="Proteomes" id="UP001432180"/>
    </source>
</evidence>